<dbReference type="EMBL" id="JACHJL010000018">
    <property type="protein sequence ID" value="MBB5938770.1"/>
    <property type="molecule type" value="Genomic_DNA"/>
</dbReference>
<protein>
    <submittedName>
        <fullName evidence="1">Uncharacterized protein</fullName>
    </submittedName>
</protein>
<organism evidence="1 2">
    <name type="scientific">Streptomyces zagrosensis</name>
    <dbReference type="NCBI Taxonomy" id="1042984"/>
    <lineage>
        <taxon>Bacteria</taxon>
        <taxon>Bacillati</taxon>
        <taxon>Actinomycetota</taxon>
        <taxon>Actinomycetes</taxon>
        <taxon>Kitasatosporales</taxon>
        <taxon>Streptomycetaceae</taxon>
        <taxon>Streptomyces</taxon>
    </lineage>
</organism>
<keyword evidence="2" id="KW-1185">Reference proteome</keyword>
<reference evidence="1 2" key="1">
    <citation type="submission" date="2020-08" db="EMBL/GenBank/DDBJ databases">
        <title>Genomic Encyclopedia of Type Strains, Phase III (KMG-III): the genomes of soil and plant-associated and newly described type strains.</title>
        <authorList>
            <person name="Whitman W."/>
        </authorList>
    </citation>
    <scope>NUCLEOTIDE SEQUENCE [LARGE SCALE GENOMIC DNA]</scope>
    <source>
        <strain evidence="1 2">CECT 8305</strain>
    </source>
</reference>
<comment type="caution">
    <text evidence="1">The sequence shown here is derived from an EMBL/GenBank/DDBJ whole genome shotgun (WGS) entry which is preliminary data.</text>
</comment>
<sequence length="162" mass="17366">MGSWATLGPALLSLAGVALGAGGSLFGQYMVSRASTRQLEVQESAAHRAELKHVILKFLSIAAQVEKVAFRRQPSGETATHPVLDQLVDDLWLAQAEIDLAARSEPLRGATYRYAARLAEAARGETADASALRAPQVQFMDAAYDDLWPGQRRSVGQAPPVP</sequence>
<evidence type="ECO:0000313" key="2">
    <source>
        <dbReference type="Proteomes" id="UP000588098"/>
    </source>
</evidence>
<name>A0A7W9QEG2_9ACTN</name>
<dbReference type="Proteomes" id="UP000588098">
    <property type="component" value="Unassembled WGS sequence"/>
</dbReference>
<proteinExistence type="predicted"/>
<dbReference type="AlphaFoldDB" id="A0A7W9QEG2"/>
<accession>A0A7W9QEG2</accession>
<evidence type="ECO:0000313" key="1">
    <source>
        <dbReference type="EMBL" id="MBB5938770.1"/>
    </source>
</evidence>
<dbReference type="RefSeq" id="WP_246495506.1">
    <property type="nucleotide sequence ID" value="NZ_JACHJL010000018.1"/>
</dbReference>
<gene>
    <name evidence="1" type="ORF">FHS42_005861</name>
</gene>